<protein>
    <recommendedName>
        <fullName evidence="1">Carrier domain-containing protein</fullName>
    </recommendedName>
</protein>
<dbReference type="Gene3D" id="1.10.1200.10">
    <property type="entry name" value="ACP-like"/>
    <property type="match status" value="1"/>
</dbReference>
<dbReference type="InterPro" id="IPR036736">
    <property type="entry name" value="ACP-like_sf"/>
</dbReference>
<keyword evidence="4" id="KW-1185">Reference proteome</keyword>
<evidence type="ECO:0000313" key="5">
    <source>
        <dbReference type="Proteomes" id="UP000190816"/>
    </source>
</evidence>
<evidence type="ECO:0000259" key="1">
    <source>
        <dbReference type="PROSITE" id="PS50075"/>
    </source>
</evidence>
<dbReference type="EMBL" id="MBDS01000017">
    <property type="protein sequence ID" value="OPB86951.1"/>
    <property type="molecule type" value="Genomic_DNA"/>
</dbReference>
<comment type="caution">
    <text evidence="2">The sequence shown here is derived from an EMBL/GenBank/DDBJ whole genome shotgun (WGS) entry which is preliminary data.</text>
</comment>
<dbReference type="Proteomes" id="UP000190016">
    <property type="component" value="Unassembled WGS sequence"/>
</dbReference>
<reference evidence="3 4" key="2">
    <citation type="submission" date="2016-07" db="EMBL/GenBank/DDBJ databases">
        <title>Revisiting the Taxonomy of the Elizabethkingia Genus based on Whole-Genome Sequencing, Optical Mapping, and MALDI-TOF.</title>
        <authorList>
            <person name="Nicholson A.C."/>
        </authorList>
    </citation>
    <scope>NUCLEOTIDE SEQUENCE [LARGE SCALE GENOMIC DNA]</scope>
    <source>
        <strain evidence="3 4">C1558</strain>
    </source>
</reference>
<dbReference type="EMBL" id="MAIC01000016">
    <property type="protein sequence ID" value="OPB73433.1"/>
    <property type="molecule type" value="Genomic_DNA"/>
</dbReference>
<dbReference type="AlphaFoldDB" id="A0AAJ3TMY1"/>
<sequence length="75" mass="8952">MEIQKFIQKFKEQLEDEATPIFPETNYAHSEFWDSLTAMVIKVMIDDEYKIDIPVEKLNTFLTIQDLFDYIKSSK</sequence>
<reference evidence="2 5" key="1">
    <citation type="submission" date="2016-06" db="EMBL/GenBank/DDBJ databases">
        <authorList>
            <person name="Nicholson A.C."/>
        </authorList>
    </citation>
    <scope>NUCLEOTIDE SEQUENCE [LARGE SCALE GENOMIC DNA]</scope>
    <source>
        <strain evidence="2 5">G4123</strain>
    </source>
</reference>
<feature type="domain" description="Carrier" evidence="1">
    <location>
        <begin position="1"/>
        <end position="75"/>
    </location>
</feature>
<dbReference type="SUPFAM" id="SSF47336">
    <property type="entry name" value="ACP-like"/>
    <property type="match status" value="1"/>
</dbReference>
<dbReference type="Proteomes" id="UP000190816">
    <property type="component" value="Unassembled WGS sequence"/>
</dbReference>
<evidence type="ECO:0000313" key="2">
    <source>
        <dbReference type="EMBL" id="OPB73433.1"/>
    </source>
</evidence>
<proteinExistence type="predicted"/>
<dbReference type="InterPro" id="IPR009081">
    <property type="entry name" value="PP-bd_ACP"/>
</dbReference>
<dbReference type="KEGG" id="ego:BBD34_05930"/>
<name>A0AAJ3TMY1_9FLAO</name>
<organism evidence="2 5">
    <name type="scientific">Elizabethkingia ursingii</name>
    <dbReference type="NCBI Taxonomy" id="1756150"/>
    <lineage>
        <taxon>Bacteria</taxon>
        <taxon>Pseudomonadati</taxon>
        <taxon>Bacteroidota</taxon>
        <taxon>Flavobacteriia</taxon>
        <taxon>Flavobacteriales</taxon>
        <taxon>Weeksellaceae</taxon>
        <taxon>Elizabethkingia</taxon>
    </lineage>
</organism>
<gene>
    <name evidence="2" type="ORF">BAY32_10290</name>
    <name evidence="3" type="ORF">BB021_10580</name>
</gene>
<dbReference type="RefSeq" id="WP_078402746.1">
    <property type="nucleotide sequence ID" value="NZ_CP016377.1"/>
</dbReference>
<dbReference type="Pfam" id="PF00550">
    <property type="entry name" value="PP-binding"/>
    <property type="match status" value="1"/>
</dbReference>
<evidence type="ECO:0000313" key="3">
    <source>
        <dbReference type="EMBL" id="OPB86951.1"/>
    </source>
</evidence>
<dbReference type="PROSITE" id="PS50075">
    <property type="entry name" value="CARRIER"/>
    <property type="match status" value="1"/>
</dbReference>
<accession>A0AAJ3TMY1</accession>
<evidence type="ECO:0000313" key="4">
    <source>
        <dbReference type="Proteomes" id="UP000190016"/>
    </source>
</evidence>